<keyword evidence="2" id="KW-1185">Reference proteome</keyword>
<evidence type="ECO:0000313" key="1">
    <source>
        <dbReference type="EMBL" id="ODV91572.1"/>
    </source>
</evidence>
<dbReference type="AlphaFoldDB" id="A0A1E4TII8"/>
<sequence length="231" mass="25819">MVDKIANEVSNLLGRAAAPYAMYSINWSDEDVQVNPQLSATFHGGPLSRQATTAELKMLASQNWHTITTTDLKRRLADVQHLKRFLKVTVSDLYHETISTNIAYFKSNLDDLEVFLSDDLEHDIDMNTFDYTDIDLSVASDIVAHKLAKCLAWKQLLLQLVAATQQLDAALDLIDPSKWTMLYTTLTNCQTEIDDLLGEFLEDEGVPSFDNAPPSVKAYLEFASSITPNTS</sequence>
<protein>
    <submittedName>
        <fullName evidence="1">Uncharacterized protein</fullName>
    </submittedName>
</protein>
<dbReference type="EMBL" id="KV453841">
    <property type="protein sequence ID" value="ODV91572.1"/>
    <property type="molecule type" value="Genomic_DNA"/>
</dbReference>
<proteinExistence type="predicted"/>
<gene>
    <name evidence="1" type="ORF">CANCADRAFT_29965</name>
</gene>
<name>A0A1E4TII8_9ASCO</name>
<evidence type="ECO:0000313" key="2">
    <source>
        <dbReference type="Proteomes" id="UP000095023"/>
    </source>
</evidence>
<accession>A0A1E4TII8</accession>
<reference evidence="2" key="1">
    <citation type="submission" date="2016-02" db="EMBL/GenBank/DDBJ databases">
        <title>Comparative genomics of biotechnologically important yeasts.</title>
        <authorList>
            <consortium name="DOE Joint Genome Institute"/>
            <person name="Riley R."/>
            <person name="Haridas S."/>
            <person name="Wolfe K.H."/>
            <person name="Lopes M.R."/>
            <person name="Hittinger C.T."/>
            <person name="Goker M."/>
            <person name="Salamov A."/>
            <person name="Wisecaver J."/>
            <person name="Long T.M."/>
            <person name="Aerts A.L."/>
            <person name="Barry K."/>
            <person name="Choi C."/>
            <person name="Clum A."/>
            <person name="Coughlan A.Y."/>
            <person name="Deshpande S."/>
            <person name="Douglass A.P."/>
            <person name="Hanson S.J."/>
            <person name="Klenk H.-P."/>
            <person name="Labutti K."/>
            <person name="Lapidus A."/>
            <person name="Lindquist E."/>
            <person name="Lipzen A."/>
            <person name="Meier-Kolthoff J.P."/>
            <person name="Ohm R.A."/>
            <person name="Otillar R.P."/>
            <person name="Pangilinan J."/>
            <person name="Peng Y."/>
            <person name="Rokas A."/>
            <person name="Rosa C.A."/>
            <person name="Scheuner C."/>
            <person name="Sibirny A.A."/>
            <person name="Slot J.C."/>
            <person name="Stielow J.B."/>
            <person name="Sun H."/>
            <person name="Kurtzman C.P."/>
            <person name="Blackwell M."/>
            <person name="Jeffries T.W."/>
            <person name="Grigoriev I.V."/>
        </authorList>
    </citation>
    <scope>NUCLEOTIDE SEQUENCE [LARGE SCALE GENOMIC DNA]</scope>
    <source>
        <strain evidence="2">NRRL Y-17796</strain>
    </source>
</reference>
<organism evidence="1 2">
    <name type="scientific">Tortispora caseinolytica NRRL Y-17796</name>
    <dbReference type="NCBI Taxonomy" id="767744"/>
    <lineage>
        <taxon>Eukaryota</taxon>
        <taxon>Fungi</taxon>
        <taxon>Dikarya</taxon>
        <taxon>Ascomycota</taxon>
        <taxon>Saccharomycotina</taxon>
        <taxon>Trigonopsidomycetes</taxon>
        <taxon>Trigonopsidales</taxon>
        <taxon>Trigonopsidaceae</taxon>
        <taxon>Tortispora</taxon>
    </lineage>
</organism>
<dbReference type="Proteomes" id="UP000095023">
    <property type="component" value="Unassembled WGS sequence"/>
</dbReference>